<organism evidence="1 2">
    <name type="scientific">Ameca splendens</name>
    <dbReference type="NCBI Taxonomy" id="208324"/>
    <lineage>
        <taxon>Eukaryota</taxon>
        <taxon>Metazoa</taxon>
        <taxon>Chordata</taxon>
        <taxon>Craniata</taxon>
        <taxon>Vertebrata</taxon>
        <taxon>Euteleostomi</taxon>
        <taxon>Actinopterygii</taxon>
        <taxon>Neopterygii</taxon>
        <taxon>Teleostei</taxon>
        <taxon>Neoteleostei</taxon>
        <taxon>Acanthomorphata</taxon>
        <taxon>Ovalentaria</taxon>
        <taxon>Atherinomorphae</taxon>
        <taxon>Cyprinodontiformes</taxon>
        <taxon>Goodeidae</taxon>
        <taxon>Ameca</taxon>
    </lineage>
</organism>
<name>A0ABV0YRS7_9TELE</name>
<dbReference type="Proteomes" id="UP001469553">
    <property type="component" value="Unassembled WGS sequence"/>
</dbReference>
<comment type="caution">
    <text evidence="1">The sequence shown here is derived from an EMBL/GenBank/DDBJ whole genome shotgun (WGS) entry which is preliminary data.</text>
</comment>
<sequence length="129" mass="14687">MVLHMAPVLELANPQKVMEQELDPAAMELDQVELVQVAWSLVVVMGPAVLVKLDLDLVLLAQDWEVLVLDQVLLDQVVLGLVQAALDLVEQGLFLVFLLLEVKDWEQENHQNQAMDHRWVELDMDKVQE</sequence>
<keyword evidence="2" id="KW-1185">Reference proteome</keyword>
<gene>
    <name evidence="1" type="ORF">AMECASPLE_021518</name>
</gene>
<proteinExistence type="predicted"/>
<evidence type="ECO:0000313" key="1">
    <source>
        <dbReference type="EMBL" id="MEQ2296105.1"/>
    </source>
</evidence>
<protein>
    <submittedName>
        <fullName evidence="1">Uncharacterized protein</fullName>
    </submittedName>
</protein>
<accession>A0ABV0YRS7</accession>
<reference evidence="1 2" key="1">
    <citation type="submission" date="2021-06" db="EMBL/GenBank/DDBJ databases">
        <authorList>
            <person name="Palmer J.M."/>
        </authorList>
    </citation>
    <scope>NUCLEOTIDE SEQUENCE [LARGE SCALE GENOMIC DNA]</scope>
    <source>
        <strain evidence="1 2">AS_MEX2019</strain>
        <tissue evidence="1">Muscle</tissue>
    </source>
</reference>
<evidence type="ECO:0000313" key="2">
    <source>
        <dbReference type="Proteomes" id="UP001469553"/>
    </source>
</evidence>
<dbReference type="EMBL" id="JAHRIP010039479">
    <property type="protein sequence ID" value="MEQ2296105.1"/>
    <property type="molecule type" value="Genomic_DNA"/>
</dbReference>